<organism evidence="2 3">
    <name type="scientific">Panagrellus redivivus</name>
    <name type="common">Microworm</name>
    <dbReference type="NCBI Taxonomy" id="6233"/>
    <lineage>
        <taxon>Eukaryota</taxon>
        <taxon>Metazoa</taxon>
        <taxon>Ecdysozoa</taxon>
        <taxon>Nematoda</taxon>
        <taxon>Chromadorea</taxon>
        <taxon>Rhabditida</taxon>
        <taxon>Tylenchina</taxon>
        <taxon>Panagrolaimomorpha</taxon>
        <taxon>Panagrolaimoidea</taxon>
        <taxon>Panagrolaimidae</taxon>
        <taxon>Panagrellus</taxon>
    </lineage>
</organism>
<keyword evidence="1" id="KW-0732">Signal</keyword>
<evidence type="ECO:0000313" key="3">
    <source>
        <dbReference type="WBParaSite" id="Pan_g7818.t1"/>
    </source>
</evidence>
<feature type="signal peptide" evidence="1">
    <location>
        <begin position="1"/>
        <end position="20"/>
    </location>
</feature>
<sequence length="107" mass="11975">MALKFVILVIAGLAVVMVAGQGPYYPNHWYGGNTETIRSGRVPPKNTWPEPHRQVLDGYPAGTLAPHVCGFNPFLRKCMDPEGVCPGRCMNFNYKFNARYDCRCLVI</sequence>
<dbReference type="WBParaSite" id="Pan_g7818.t1">
    <property type="protein sequence ID" value="Pan_g7818.t1"/>
    <property type="gene ID" value="Pan_g7818"/>
</dbReference>
<name>A0A7E4W8T7_PANRE</name>
<feature type="chain" id="PRO_5028816307" evidence="1">
    <location>
        <begin position="21"/>
        <end position="107"/>
    </location>
</feature>
<reference evidence="2" key="1">
    <citation type="journal article" date="2013" name="Genetics">
        <title>The draft genome and transcriptome of Panagrellus redivivus are shaped by the harsh demands of a free-living lifestyle.</title>
        <authorList>
            <person name="Srinivasan J."/>
            <person name="Dillman A.R."/>
            <person name="Macchietto M.G."/>
            <person name="Heikkinen L."/>
            <person name="Lakso M."/>
            <person name="Fracchia K.M."/>
            <person name="Antoshechkin I."/>
            <person name="Mortazavi A."/>
            <person name="Wong G."/>
            <person name="Sternberg P.W."/>
        </authorList>
    </citation>
    <scope>NUCLEOTIDE SEQUENCE [LARGE SCALE GENOMIC DNA]</scope>
    <source>
        <strain evidence="2">MT8872</strain>
    </source>
</reference>
<dbReference type="Proteomes" id="UP000492821">
    <property type="component" value="Unassembled WGS sequence"/>
</dbReference>
<protein>
    <submittedName>
        <fullName evidence="3">Secreted protein</fullName>
    </submittedName>
</protein>
<proteinExistence type="predicted"/>
<evidence type="ECO:0000256" key="1">
    <source>
        <dbReference type="SAM" id="SignalP"/>
    </source>
</evidence>
<reference evidence="3" key="2">
    <citation type="submission" date="2020-10" db="UniProtKB">
        <authorList>
            <consortium name="WormBaseParasite"/>
        </authorList>
    </citation>
    <scope>IDENTIFICATION</scope>
</reference>
<keyword evidence="2" id="KW-1185">Reference proteome</keyword>
<evidence type="ECO:0000313" key="2">
    <source>
        <dbReference type="Proteomes" id="UP000492821"/>
    </source>
</evidence>
<dbReference type="AlphaFoldDB" id="A0A7E4W8T7"/>
<accession>A0A7E4W8T7</accession>